<sequence>MQPLRPKRLQPGDKVVIAAPSGPFIPDRQDELDSGTEALEAMGFTVEHSPLIKSASRHYWRSGTVTEQAAEVNALLADPEVRAIVPFAGGNSTTGYVDRLDFDAVRADPKPLLGFSDITGLHLALHSQTGLVGMHADFAPGFGSFWDGSTPERRKEIGELVRGLLIGEIASATLPAQEQWETWRPGQATGPLIGGLLDRLIRLQLTPLALAPKRFDGAIFFWEDVGRNIGHIWNDLHALRMQGIFDRIGAMVVGIPIHIQGPAEKYGPVTVKDVVLDVVGEFDFPILGGVDFGHTGPNLPMPIGSLASVDATAHQVRLLESPVA</sequence>
<dbReference type="SUPFAM" id="SSF141986">
    <property type="entry name" value="LD-carboxypeptidase A C-terminal domain-like"/>
    <property type="match status" value="1"/>
</dbReference>
<dbReference type="PANTHER" id="PTHR30237">
    <property type="entry name" value="MURAMOYLTETRAPEPTIDE CARBOXYPEPTIDASE"/>
    <property type="match status" value="1"/>
</dbReference>
<evidence type="ECO:0000313" key="7">
    <source>
        <dbReference type="Proteomes" id="UP000308760"/>
    </source>
</evidence>
<dbReference type="InterPro" id="IPR029062">
    <property type="entry name" value="Class_I_gatase-like"/>
</dbReference>
<dbReference type="InterPro" id="IPR027478">
    <property type="entry name" value="LdcA_N"/>
</dbReference>
<keyword evidence="2" id="KW-0378">Hydrolase</keyword>
<evidence type="ECO:0000259" key="5">
    <source>
        <dbReference type="Pfam" id="PF17676"/>
    </source>
</evidence>
<name>A0A4S8QB95_9ACTN</name>
<feature type="active site" description="Nucleophile" evidence="3">
    <location>
        <position position="116"/>
    </location>
</feature>
<protein>
    <submittedName>
        <fullName evidence="6">LD-carboxypeptidase</fullName>
    </submittedName>
</protein>
<reference evidence="6 7" key="2">
    <citation type="submission" date="2019-05" db="EMBL/GenBank/DDBJ databases">
        <title>Glycomyces buryatensis sp. nov.</title>
        <authorList>
            <person name="Nikitina E."/>
        </authorList>
    </citation>
    <scope>NUCLEOTIDE SEQUENCE [LARGE SCALE GENOMIC DNA]</scope>
    <source>
        <strain evidence="6 7">18</strain>
    </source>
</reference>
<comment type="caution">
    <text evidence="6">The sequence shown here is derived from an EMBL/GenBank/DDBJ whole genome shotgun (WGS) entry which is preliminary data.</text>
</comment>
<dbReference type="Gene3D" id="3.50.30.60">
    <property type="entry name" value="LD-carboxypeptidase A C-terminal domain-like"/>
    <property type="match status" value="1"/>
</dbReference>
<organism evidence="6 7">
    <name type="scientific">Glycomyces buryatensis</name>
    <dbReference type="NCBI Taxonomy" id="2570927"/>
    <lineage>
        <taxon>Bacteria</taxon>
        <taxon>Bacillati</taxon>
        <taxon>Actinomycetota</taxon>
        <taxon>Actinomycetes</taxon>
        <taxon>Glycomycetales</taxon>
        <taxon>Glycomycetaceae</taxon>
        <taxon>Glycomyces</taxon>
    </lineage>
</organism>
<evidence type="ECO:0000259" key="4">
    <source>
        <dbReference type="Pfam" id="PF02016"/>
    </source>
</evidence>
<feature type="active site" description="Charge relay system" evidence="3">
    <location>
        <position position="294"/>
    </location>
</feature>
<dbReference type="GO" id="GO:0004180">
    <property type="term" value="F:carboxypeptidase activity"/>
    <property type="evidence" value="ECO:0007669"/>
    <property type="project" value="UniProtKB-KW"/>
</dbReference>
<evidence type="ECO:0000256" key="3">
    <source>
        <dbReference type="PIRSR" id="PIRSR028757-1"/>
    </source>
</evidence>
<feature type="domain" description="LD-carboxypeptidase C-terminal" evidence="5">
    <location>
        <begin position="189"/>
        <end position="308"/>
    </location>
</feature>
<dbReference type="PANTHER" id="PTHR30237:SF5">
    <property type="entry name" value="CARBOXYPEPTIDASE VC_A0337-RELATED"/>
    <property type="match status" value="1"/>
</dbReference>
<proteinExistence type="inferred from homology"/>
<dbReference type="AlphaFoldDB" id="A0A4S8QB95"/>
<evidence type="ECO:0000256" key="2">
    <source>
        <dbReference type="ARBA" id="ARBA00022801"/>
    </source>
</evidence>
<dbReference type="OrthoDB" id="9807329at2"/>
<reference evidence="7" key="1">
    <citation type="submission" date="2019-04" db="EMBL/GenBank/DDBJ databases">
        <title>Nocardioides xinjiangensis sp. nov.</title>
        <authorList>
            <person name="Liu S."/>
        </authorList>
    </citation>
    <scope>NUCLEOTIDE SEQUENCE [LARGE SCALE GENOMIC DNA]</scope>
    <source>
        <strain evidence="7">18</strain>
    </source>
</reference>
<dbReference type="SUPFAM" id="SSF52317">
    <property type="entry name" value="Class I glutamine amidotransferase-like"/>
    <property type="match status" value="1"/>
</dbReference>
<evidence type="ECO:0000256" key="1">
    <source>
        <dbReference type="ARBA" id="ARBA00010233"/>
    </source>
</evidence>
<dbReference type="InterPro" id="IPR003507">
    <property type="entry name" value="S66_fam"/>
</dbReference>
<dbReference type="InterPro" id="IPR027461">
    <property type="entry name" value="Carboxypeptidase_A_C_sf"/>
</dbReference>
<keyword evidence="6" id="KW-0121">Carboxypeptidase</keyword>
<dbReference type="EMBL" id="STGY01000042">
    <property type="protein sequence ID" value="THV41618.1"/>
    <property type="molecule type" value="Genomic_DNA"/>
</dbReference>
<keyword evidence="7" id="KW-1185">Reference proteome</keyword>
<gene>
    <name evidence="6" type="ORF">FAB82_10990</name>
</gene>
<dbReference type="InterPro" id="IPR040449">
    <property type="entry name" value="Peptidase_S66_N"/>
</dbReference>
<dbReference type="Proteomes" id="UP000308760">
    <property type="component" value="Unassembled WGS sequence"/>
</dbReference>
<keyword evidence="6" id="KW-0645">Protease</keyword>
<feature type="active site" description="Charge relay system" evidence="3">
    <location>
        <position position="223"/>
    </location>
</feature>
<accession>A0A4S8QB95</accession>
<dbReference type="Pfam" id="PF17676">
    <property type="entry name" value="Peptidase_S66C"/>
    <property type="match status" value="1"/>
</dbReference>
<evidence type="ECO:0000313" key="6">
    <source>
        <dbReference type="EMBL" id="THV41618.1"/>
    </source>
</evidence>
<dbReference type="PIRSF" id="PIRSF028757">
    <property type="entry name" value="LD-carboxypeptidase"/>
    <property type="match status" value="1"/>
</dbReference>
<dbReference type="Gene3D" id="3.40.50.10740">
    <property type="entry name" value="Class I glutamine amidotransferase-like"/>
    <property type="match status" value="1"/>
</dbReference>
<comment type="similarity">
    <text evidence="1">Belongs to the peptidase S66 family.</text>
</comment>
<feature type="domain" description="LD-carboxypeptidase N-terminal" evidence="4">
    <location>
        <begin position="15"/>
        <end position="136"/>
    </location>
</feature>
<dbReference type="RefSeq" id="WP_136534581.1">
    <property type="nucleotide sequence ID" value="NZ_STGY01000042.1"/>
</dbReference>
<dbReference type="Pfam" id="PF02016">
    <property type="entry name" value="Peptidase_S66"/>
    <property type="match status" value="1"/>
</dbReference>
<dbReference type="InterPro" id="IPR040921">
    <property type="entry name" value="Peptidase_S66C"/>
</dbReference>